<evidence type="ECO:0000256" key="7">
    <source>
        <dbReference type="SAM" id="Phobius"/>
    </source>
</evidence>
<evidence type="ECO:0000313" key="13">
    <source>
        <dbReference type="Proteomes" id="UP000243463"/>
    </source>
</evidence>
<dbReference type="SUPFAM" id="SSF111369">
    <property type="entry name" value="HlyD-like secretion proteins"/>
    <property type="match status" value="1"/>
</dbReference>
<accession>A0A217EEG4</accession>
<keyword evidence="7" id="KW-0812">Transmembrane</keyword>
<dbReference type="InterPro" id="IPR058626">
    <property type="entry name" value="MdtA-like_b-barrel"/>
</dbReference>
<evidence type="ECO:0000256" key="5">
    <source>
        <dbReference type="ARBA" id="ARBA00023136"/>
    </source>
</evidence>
<evidence type="ECO:0000259" key="10">
    <source>
        <dbReference type="Pfam" id="PF25944"/>
    </source>
</evidence>
<sequence length="395" mass="42813">MSRKVKTILWIVIIVIIFIAVYFFSQKRPRNEQVNVKMDQSKPVQVGVATQQDVPIQVSALGTVISDRVVTVTSRVTGNLEKIYFNEGQYVKQGELLAQIDVRPYQATLEQYQGTLAESQAQMKNAELTLERYKRLYAKDSIAKQDLDTQLALTNQYVGAVKAAQGQIKTAQLNITYAKVTAPISGYIGLRKTDIGNAVSADSTGIVTITQMHPIAVTFGVPQNQLANIVEPIRAGKALPVQAFDLSGTNQVAQGEVKIISNEIDATTGTVMLKAIFNNQDNKLFPNQFVNIKLNTSTLPQAIVVPTAAVQASDSGKFVFTIDQQSTAHKVVVKTGPETADGKVVVTGIRVGDRVVTSGSDALGNGSKVKIVTPEVVDTSILDAAKKPEHSRRPH</sequence>
<dbReference type="Pfam" id="PF25917">
    <property type="entry name" value="BSH_RND"/>
    <property type="match status" value="1"/>
</dbReference>
<dbReference type="InterPro" id="IPR058637">
    <property type="entry name" value="YknX-like_C"/>
</dbReference>
<gene>
    <name evidence="12" type="ORF">SAMN05444584_0838</name>
</gene>
<evidence type="ECO:0000256" key="1">
    <source>
        <dbReference type="ARBA" id="ARBA00004236"/>
    </source>
</evidence>
<dbReference type="Gene3D" id="2.40.420.20">
    <property type="match status" value="1"/>
</dbReference>
<dbReference type="PANTHER" id="PTHR30469">
    <property type="entry name" value="MULTIDRUG RESISTANCE PROTEIN MDTA"/>
    <property type="match status" value="1"/>
</dbReference>
<evidence type="ECO:0000259" key="11">
    <source>
        <dbReference type="Pfam" id="PF25989"/>
    </source>
</evidence>
<dbReference type="GO" id="GO:1990281">
    <property type="term" value="C:efflux pump complex"/>
    <property type="evidence" value="ECO:0007669"/>
    <property type="project" value="TreeGrafter"/>
</dbReference>
<keyword evidence="7" id="KW-1133">Transmembrane helix</keyword>
<name>A0A217EEG4_9GAMM</name>
<evidence type="ECO:0000256" key="3">
    <source>
        <dbReference type="ARBA" id="ARBA00022475"/>
    </source>
</evidence>
<evidence type="ECO:0000256" key="2">
    <source>
        <dbReference type="ARBA" id="ARBA00009477"/>
    </source>
</evidence>
<dbReference type="PANTHER" id="PTHR30469:SF12">
    <property type="entry name" value="MULTIDRUG RESISTANCE PROTEIN MDTA"/>
    <property type="match status" value="1"/>
</dbReference>
<dbReference type="InterPro" id="IPR006143">
    <property type="entry name" value="RND_pump_MFP"/>
</dbReference>
<comment type="similarity">
    <text evidence="2">Belongs to the membrane fusion protein (MFP) (TC 8.A.1) family.</text>
</comment>
<evidence type="ECO:0000259" key="8">
    <source>
        <dbReference type="Pfam" id="PF25876"/>
    </source>
</evidence>
<keyword evidence="6" id="KW-0175">Coiled coil</keyword>
<dbReference type="InterPro" id="IPR058624">
    <property type="entry name" value="MdtA-like_HH"/>
</dbReference>
<dbReference type="EMBL" id="FZLN01000001">
    <property type="protein sequence ID" value="SNQ28908.1"/>
    <property type="molecule type" value="Genomic_DNA"/>
</dbReference>
<feature type="domain" description="Multidrug resistance protein MdtA-like beta-barrel" evidence="10">
    <location>
        <begin position="214"/>
        <end position="296"/>
    </location>
</feature>
<feature type="domain" description="Multidrug resistance protein MdtA-like barrel-sandwich hybrid" evidence="9">
    <location>
        <begin position="68"/>
        <end position="209"/>
    </location>
</feature>
<feature type="domain" description="YknX-like C-terminal permuted SH3-like" evidence="11">
    <location>
        <begin position="302"/>
        <end position="371"/>
    </location>
</feature>
<evidence type="ECO:0000256" key="4">
    <source>
        <dbReference type="ARBA" id="ARBA00022519"/>
    </source>
</evidence>
<feature type="domain" description="Multidrug resistance protein MdtA-like alpha-helical hairpin" evidence="8">
    <location>
        <begin position="108"/>
        <end position="178"/>
    </location>
</feature>
<organism evidence="12 13">
    <name type="scientific">Acinetobacter apis</name>
    <dbReference type="NCBI Taxonomy" id="1229165"/>
    <lineage>
        <taxon>Bacteria</taxon>
        <taxon>Pseudomonadati</taxon>
        <taxon>Pseudomonadota</taxon>
        <taxon>Gammaproteobacteria</taxon>
        <taxon>Moraxellales</taxon>
        <taxon>Moraxellaceae</taxon>
        <taxon>Acinetobacter</taxon>
    </lineage>
</organism>
<dbReference type="Gene3D" id="2.40.30.170">
    <property type="match status" value="1"/>
</dbReference>
<keyword evidence="3" id="KW-1003">Cell membrane</keyword>
<dbReference type="Gene3D" id="2.40.50.100">
    <property type="match status" value="1"/>
</dbReference>
<dbReference type="OrthoDB" id="9783047at2"/>
<dbReference type="GO" id="GO:0015562">
    <property type="term" value="F:efflux transmembrane transporter activity"/>
    <property type="evidence" value="ECO:0007669"/>
    <property type="project" value="TreeGrafter"/>
</dbReference>
<reference evidence="13" key="1">
    <citation type="submission" date="2017-06" db="EMBL/GenBank/DDBJ databases">
        <authorList>
            <person name="Varghese N."/>
            <person name="Submissions S."/>
        </authorList>
    </citation>
    <scope>NUCLEOTIDE SEQUENCE [LARGE SCALE GENOMIC DNA]</scope>
    <source>
        <strain evidence="13">ANC 5114</strain>
    </source>
</reference>
<evidence type="ECO:0000259" key="9">
    <source>
        <dbReference type="Pfam" id="PF25917"/>
    </source>
</evidence>
<keyword evidence="13" id="KW-1185">Reference proteome</keyword>
<keyword evidence="4" id="KW-0997">Cell inner membrane</keyword>
<dbReference type="Pfam" id="PF25876">
    <property type="entry name" value="HH_MFP_RND"/>
    <property type="match status" value="1"/>
</dbReference>
<dbReference type="Pfam" id="PF25944">
    <property type="entry name" value="Beta-barrel_RND"/>
    <property type="match status" value="1"/>
</dbReference>
<feature type="coiled-coil region" evidence="6">
    <location>
        <begin position="109"/>
        <end position="136"/>
    </location>
</feature>
<dbReference type="Proteomes" id="UP000243463">
    <property type="component" value="Unassembled WGS sequence"/>
</dbReference>
<dbReference type="Pfam" id="PF25989">
    <property type="entry name" value="YknX_C"/>
    <property type="match status" value="1"/>
</dbReference>
<protein>
    <submittedName>
        <fullName evidence="12">Membrane fusion protein, multidrug efflux system</fullName>
    </submittedName>
</protein>
<dbReference type="NCBIfam" id="TIGR01730">
    <property type="entry name" value="RND_mfp"/>
    <property type="match status" value="1"/>
</dbReference>
<dbReference type="AlphaFoldDB" id="A0A217EEG4"/>
<keyword evidence="5 7" id="KW-0472">Membrane</keyword>
<comment type="subcellular location">
    <subcellularLocation>
        <location evidence="1">Cell membrane</location>
    </subcellularLocation>
</comment>
<evidence type="ECO:0000256" key="6">
    <source>
        <dbReference type="SAM" id="Coils"/>
    </source>
</evidence>
<feature type="transmembrane region" description="Helical" evidence="7">
    <location>
        <begin position="7"/>
        <end position="25"/>
    </location>
</feature>
<evidence type="ECO:0000313" key="12">
    <source>
        <dbReference type="EMBL" id="SNQ28908.1"/>
    </source>
</evidence>
<dbReference type="InterPro" id="IPR058625">
    <property type="entry name" value="MdtA-like_BSH"/>
</dbReference>
<proteinExistence type="inferred from homology"/>
<dbReference type="Gene3D" id="1.10.287.470">
    <property type="entry name" value="Helix hairpin bin"/>
    <property type="match status" value="1"/>
</dbReference>